<feature type="compositionally biased region" description="Pro residues" evidence="1">
    <location>
        <begin position="374"/>
        <end position="383"/>
    </location>
</feature>
<comment type="caution">
    <text evidence="2">The sequence shown here is derived from an EMBL/GenBank/DDBJ whole genome shotgun (WGS) entry which is preliminary data.</text>
</comment>
<dbReference type="AlphaFoldDB" id="A0A401GB36"/>
<dbReference type="EMBL" id="BFAD01000002">
    <property type="protein sequence ID" value="GBE79390.1"/>
    <property type="molecule type" value="Genomic_DNA"/>
</dbReference>
<feature type="compositionally biased region" description="Acidic residues" evidence="1">
    <location>
        <begin position="561"/>
        <end position="575"/>
    </location>
</feature>
<proteinExistence type="predicted"/>
<feature type="region of interest" description="Disordered" evidence="1">
    <location>
        <begin position="558"/>
        <end position="577"/>
    </location>
</feature>
<reference evidence="2 3" key="1">
    <citation type="journal article" date="2018" name="Sci. Rep.">
        <title>Genome sequence of the cauliflower mushroom Sparassis crispa (Hanabiratake) and its association with beneficial usage.</title>
        <authorList>
            <person name="Kiyama R."/>
            <person name="Furutani Y."/>
            <person name="Kawaguchi K."/>
            <person name="Nakanishi T."/>
        </authorList>
    </citation>
    <scope>NUCLEOTIDE SEQUENCE [LARGE SCALE GENOMIC DNA]</scope>
</reference>
<dbReference type="RefSeq" id="XP_027610303.1">
    <property type="nucleotide sequence ID" value="XM_027754502.1"/>
</dbReference>
<feature type="compositionally biased region" description="Pro residues" evidence="1">
    <location>
        <begin position="273"/>
        <end position="289"/>
    </location>
</feature>
<dbReference type="Proteomes" id="UP000287166">
    <property type="component" value="Unassembled WGS sequence"/>
</dbReference>
<accession>A0A401GB36</accession>
<feature type="compositionally biased region" description="Basic and acidic residues" evidence="1">
    <location>
        <begin position="105"/>
        <end position="159"/>
    </location>
</feature>
<dbReference type="OrthoDB" id="3248421at2759"/>
<keyword evidence="3" id="KW-1185">Reference proteome</keyword>
<protein>
    <submittedName>
        <fullName evidence="2">Uncharacterized protein</fullName>
    </submittedName>
</protein>
<dbReference type="STRING" id="139825.A0A401GB36"/>
<evidence type="ECO:0000313" key="2">
    <source>
        <dbReference type="EMBL" id="GBE79390.1"/>
    </source>
</evidence>
<evidence type="ECO:0000313" key="3">
    <source>
        <dbReference type="Proteomes" id="UP000287166"/>
    </source>
</evidence>
<sequence length="651" mass="72791">MAYVSVPFPGGASPMMPVQSFPPVVGSPSPTVSQSQIQPGAITYTTTTGPDGQVTYHPFRAIAASYQTSQGVVSGIQWVPAEATQVLPVGATPATSDIMASFNRQADKEWQREEERRRRKEAERRDREHHRTYSRDDDKDLRRARDKDRERERQRERRLSNTYGSGYSPYEPDRKHSATADLERRFQDLDVDRREREYERERRPSTGFGGGTRSRRNSTYGDRPAGYQPAPGGPYPTPAGAYPPSSTAYASPQSTYSNPYTSPQAPYQKPSPYATPSPRPGEVIPPRPVSPYQVGGIQRPVSPYQQGGLGRPVSPYQNPGGVQRPVSPYHNPRPVSPYQMGAIQRAASPRPLPGAYPTTGEGQGIRPSISRVPSPSPYPPPPAMYANSAAAQYGAQYGQGAPQYTANVGYAQGYPAGIAADQQQAILAAPEGFSRPPNLAQPYTHFEIMKIQDMDDFLEVIPRMPLVLVPHDVYHEDWIRLMNDLSLAWSGRLPVPEYARDGRPPKRTNLTTDLIDLWNVSFFLARGVELVLYKGRERRSGRSIGTVDLHLPGFDTYESVSSDDSEDSDDSDDSQDDRYGYGAYAGVYGRQVEGQMAEVREARRVRREKKAEHRKRKIEKKRRQKMKEMERKYSLYLTCTSPREGGLVPQM</sequence>
<gene>
    <name evidence="2" type="ORF">SCP_0205880</name>
</gene>
<evidence type="ECO:0000256" key="1">
    <source>
        <dbReference type="SAM" id="MobiDB-lite"/>
    </source>
</evidence>
<feature type="region of interest" description="Disordered" evidence="1">
    <location>
        <begin position="351"/>
        <end position="383"/>
    </location>
</feature>
<feature type="region of interest" description="Disordered" evidence="1">
    <location>
        <begin position="600"/>
        <end position="627"/>
    </location>
</feature>
<organism evidence="2 3">
    <name type="scientific">Sparassis crispa</name>
    <dbReference type="NCBI Taxonomy" id="139825"/>
    <lineage>
        <taxon>Eukaryota</taxon>
        <taxon>Fungi</taxon>
        <taxon>Dikarya</taxon>
        <taxon>Basidiomycota</taxon>
        <taxon>Agaricomycotina</taxon>
        <taxon>Agaricomycetes</taxon>
        <taxon>Polyporales</taxon>
        <taxon>Sparassidaceae</taxon>
        <taxon>Sparassis</taxon>
    </lineage>
</organism>
<feature type="compositionally biased region" description="Basic and acidic residues" evidence="1">
    <location>
        <begin position="171"/>
        <end position="204"/>
    </location>
</feature>
<name>A0A401GB36_9APHY</name>
<dbReference type="InParanoid" id="A0A401GB36"/>
<feature type="compositionally biased region" description="Low complexity" evidence="1">
    <location>
        <begin position="217"/>
        <end position="230"/>
    </location>
</feature>
<feature type="compositionally biased region" description="Basic residues" evidence="1">
    <location>
        <begin position="603"/>
        <end position="625"/>
    </location>
</feature>
<dbReference type="GeneID" id="38776307"/>
<feature type="compositionally biased region" description="Low complexity" evidence="1">
    <location>
        <begin position="238"/>
        <end position="257"/>
    </location>
</feature>
<feature type="region of interest" description="Disordered" evidence="1">
    <location>
        <begin position="103"/>
        <end position="313"/>
    </location>
</feature>